<dbReference type="Gene3D" id="3.90.70.80">
    <property type="match status" value="1"/>
</dbReference>
<dbReference type="CDD" id="cd22745">
    <property type="entry name" value="OTU_OTU1"/>
    <property type="match status" value="1"/>
</dbReference>
<keyword evidence="13" id="KW-1185">Reference proteome</keyword>
<gene>
    <name evidence="12" type="ORF">D9758_003602</name>
</gene>
<keyword evidence="5 9" id="KW-0833">Ubl conjugation pathway</keyword>
<evidence type="ECO:0000313" key="12">
    <source>
        <dbReference type="EMBL" id="KAF5371743.1"/>
    </source>
</evidence>
<keyword evidence="3" id="KW-0479">Metal-binding</keyword>
<keyword evidence="9" id="KW-0963">Cytoplasm</keyword>
<dbReference type="InterPro" id="IPR038765">
    <property type="entry name" value="Papain-like_cys_pep_sf"/>
</dbReference>
<evidence type="ECO:0000313" key="13">
    <source>
        <dbReference type="Proteomes" id="UP000559256"/>
    </source>
</evidence>
<evidence type="ECO:0000256" key="9">
    <source>
        <dbReference type="RuleBase" id="RU367104"/>
    </source>
</evidence>
<dbReference type="PANTHER" id="PTHR13312:SF0">
    <property type="entry name" value="UBIQUITIN THIOESTERASE OTU1"/>
    <property type="match status" value="1"/>
</dbReference>
<reference evidence="12 13" key="1">
    <citation type="journal article" date="2020" name="ISME J.">
        <title>Uncovering the hidden diversity of litter-decomposition mechanisms in mushroom-forming fungi.</title>
        <authorList>
            <person name="Floudas D."/>
            <person name="Bentzer J."/>
            <person name="Ahren D."/>
            <person name="Johansson T."/>
            <person name="Persson P."/>
            <person name="Tunlid A."/>
        </authorList>
    </citation>
    <scope>NUCLEOTIDE SEQUENCE [LARGE SCALE GENOMIC DNA]</scope>
    <source>
        <strain evidence="12 13">CBS 291.85</strain>
    </source>
</reference>
<dbReference type="Gene3D" id="3.10.20.90">
    <property type="entry name" value="Phosphatidylinositol 3-kinase Catalytic Subunit, Chain A, domain 1"/>
    <property type="match status" value="1"/>
</dbReference>
<sequence>MAPVRLRHPKGVSTIQIPFEQHDYTVQDLQQEIYAVSEILPSRQTLKTGYPPRSLTIVPELPLSSLGLKAGDQLIVSGEVEPSDSNRLLDNARNTSSTSAKTSASTTDVFSSAPLSSTQPAVQSKSTRGPEHVPTSSGALVHRVVPDDNSCLFSSIALVFEQDMKKASKIREIVAKGIKKDEENYNEAILGMAPDKYVSTILKPSTWGGAIELSVLAAHYGTEICSIDVETGRIDHFSPPDGAVGGNRCLLIYSGIHYDAATLAPTADAPGEWHQTLFPVTSTDDDADEILRAGRKLTDALRAKRAYTNTATFTLKCQARVVCGQGIIGEKEAREHASKTGHTQFGEY</sequence>
<dbReference type="EC" id="3.4.19.12" evidence="9"/>
<dbReference type="Pfam" id="PF02338">
    <property type="entry name" value="OTU"/>
    <property type="match status" value="1"/>
</dbReference>
<dbReference type="AlphaFoldDB" id="A0A8H5GVB5"/>
<evidence type="ECO:0000256" key="10">
    <source>
        <dbReference type="SAM" id="MobiDB-lite"/>
    </source>
</evidence>
<dbReference type="OrthoDB" id="65596at2759"/>
<feature type="compositionally biased region" description="Low complexity" evidence="10">
    <location>
        <begin position="95"/>
        <end position="107"/>
    </location>
</feature>
<dbReference type="GO" id="GO:0016579">
    <property type="term" value="P:protein deubiquitination"/>
    <property type="evidence" value="ECO:0007669"/>
    <property type="project" value="TreeGrafter"/>
</dbReference>
<keyword evidence="6 9" id="KW-0378">Hydrolase</keyword>
<dbReference type="SUPFAM" id="SSF54001">
    <property type="entry name" value="Cysteine proteinases"/>
    <property type="match status" value="1"/>
</dbReference>
<comment type="function">
    <text evidence="9">Hydrolase that can remove conjugated ubiquitin from proteins and may therefore play an important regulatory role at the level of protein turnover by preventing degradation.</text>
</comment>
<dbReference type="InterPro" id="IPR048857">
    <property type="entry name" value="OTU1_Ubl"/>
</dbReference>
<dbReference type="GO" id="GO:0004843">
    <property type="term" value="F:cysteine-type deubiquitinase activity"/>
    <property type="evidence" value="ECO:0007669"/>
    <property type="project" value="UniProtKB-UniRule"/>
</dbReference>
<comment type="caution">
    <text evidence="12">The sequence shown here is derived from an EMBL/GenBank/DDBJ whole genome shotgun (WGS) entry which is preliminary data.</text>
</comment>
<accession>A0A8H5GVB5</accession>
<dbReference type="PANTHER" id="PTHR13312">
    <property type="entry name" value="HIV-INDUCED PROTEIN-7-LIKE PROTEASE"/>
    <property type="match status" value="1"/>
</dbReference>
<dbReference type="GO" id="GO:0030968">
    <property type="term" value="P:endoplasmic reticulum unfolded protein response"/>
    <property type="evidence" value="ECO:0007669"/>
    <property type="project" value="TreeGrafter"/>
</dbReference>
<feature type="region of interest" description="Disordered" evidence="10">
    <location>
        <begin position="79"/>
        <end position="137"/>
    </location>
</feature>
<dbReference type="PROSITE" id="PS50802">
    <property type="entry name" value="OTU"/>
    <property type="match status" value="1"/>
</dbReference>
<dbReference type="Pfam" id="PF24560">
    <property type="entry name" value="zf-C2H2_OTU1_C"/>
    <property type="match status" value="1"/>
</dbReference>
<evidence type="ECO:0000256" key="4">
    <source>
        <dbReference type="ARBA" id="ARBA00022771"/>
    </source>
</evidence>
<proteinExistence type="predicted"/>
<dbReference type="Proteomes" id="UP000559256">
    <property type="component" value="Unassembled WGS sequence"/>
</dbReference>
<evidence type="ECO:0000256" key="7">
    <source>
        <dbReference type="ARBA" id="ARBA00022807"/>
    </source>
</evidence>
<name>A0A8H5GVB5_9AGAR</name>
<evidence type="ECO:0000256" key="1">
    <source>
        <dbReference type="ARBA" id="ARBA00000707"/>
    </source>
</evidence>
<evidence type="ECO:0000256" key="5">
    <source>
        <dbReference type="ARBA" id="ARBA00022786"/>
    </source>
</evidence>
<keyword evidence="7 9" id="KW-0788">Thiol protease</keyword>
<keyword evidence="2" id="KW-0645">Protease</keyword>
<protein>
    <recommendedName>
        <fullName evidence="9">Ubiquitin thioesterase OTU</fullName>
        <ecNumber evidence="9">3.4.19.12</ecNumber>
    </recommendedName>
</protein>
<dbReference type="CDD" id="cd17059">
    <property type="entry name" value="Ubl_OTU1"/>
    <property type="match status" value="1"/>
</dbReference>
<comment type="subcellular location">
    <subcellularLocation>
        <location evidence="9">Cytoplasm</location>
    </subcellularLocation>
</comment>
<dbReference type="EMBL" id="JAACJM010000007">
    <property type="protein sequence ID" value="KAF5371743.1"/>
    <property type="molecule type" value="Genomic_DNA"/>
</dbReference>
<dbReference type="InterPro" id="IPR057766">
    <property type="entry name" value="Znf-C2H2_OTU1-like_C"/>
</dbReference>
<feature type="compositionally biased region" description="Polar residues" evidence="10">
    <location>
        <begin position="83"/>
        <end position="94"/>
    </location>
</feature>
<evidence type="ECO:0000256" key="2">
    <source>
        <dbReference type="ARBA" id="ARBA00022670"/>
    </source>
</evidence>
<evidence type="ECO:0000256" key="8">
    <source>
        <dbReference type="ARBA" id="ARBA00022833"/>
    </source>
</evidence>
<keyword evidence="8" id="KW-0862">Zinc</keyword>
<dbReference type="InterPro" id="IPR003323">
    <property type="entry name" value="OTU_dom"/>
</dbReference>
<feature type="compositionally biased region" description="Polar residues" evidence="10">
    <location>
        <begin position="108"/>
        <end position="127"/>
    </location>
</feature>
<dbReference type="Pfam" id="PF21403">
    <property type="entry name" value="OTU1_UBXL"/>
    <property type="match status" value="1"/>
</dbReference>
<comment type="catalytic activity">
    <reaction evidence="1 9">
        <text>Thiol-dependent hydrolysis of ester, thioester, amide, peptide and isopeptide bonds formed by the C-terminal Gly of ubiquitin (a 76-residue protein attached to proteins as an intracellular targeting signal).</text>
        <dbReference type="EC" id="3.4.19.12"/>
    </reaction>
</comment>
<evidence type="ECO:0000256" key="3">
    <source>
        <dbReference type="ARBA" id="ARBA00022723"/>
    </source>
</evidence>
<evidence type="ECO:0000256" key="6">
    <source>
        <dbReference type="ARBA" id="ARBA00022801"/>
    </source>
</evidence>
<organism evidence="12 13">
    <name type="scientific">Tetrapyrgos nigripes</name>
    <dbReference type="NCBI Taxonomy" id="182062"/>
    <lineage>
        <taxon>Eukaryota</taxon>
        <taxon>Fungi</taxon>
        <taxon>Dikarya</taxon>
        <taxon>Basidiomycota</taxon>
        <taxon>Agaricomycotina</taxon>
        <taxon>Agaricomycetes</taxon>
        <taxon>Agaricomycetidae</taxon>
        <taxon>Agaricales</taxon>
        <taxon>Marasmiineae</taxon>
        <taxon>Marasmiaceae</taxon>
        <taxon>Tetrapyrgos</taxon>
    </lineage>
</organism>
<feature type="domain" description="OTU" evidence="11">
    <location>
        <begin position="140"/>
        <end position="264"/>
    </location>
</feature>
<evidence type="ECO:0000259" key="11">
    <source>
        <dbReference type="PROSITE" id="PS50802"/>
    </source>
</evidence>
<dbReference type="GO" id="GO:0008270">
    <property type="term" value="F:zinc ion binding"/>
    <property type="evidence" value="ECO:0007669"/>
    <property type="project" value="UniProtKB-KW"/>
</dbReference>
<dbReference type="GO" id="GO:0036503">
    <property type="term" value="P:ERAD pathway"/>
    <property type="evidence" value="ECO:0007669"/>
    <property type="project" value="TreeGrafter"/>
</dbReference>
<dbReference type="GO" id="GO:0005829">
    <property type="term" value="C:cytosol"/>
    <property type="evidence" value="ECO:0007669"/>
    <property type="project" value="TreeGrafter"/>
</dbReference>
<dbReference type="GO" id="GO:0005634">
    <property type="term" value="C:nucleus"/>
    <property type="evidence" value="ECO:0007669"/>
    <property type="project" value="TreeGrafter"/>
</dbReference>
<keyword evidence="4" id="KW-0863">Zinc-finger</keyword>